<evidence type="ECO:0008006" key="2">
    <source>
        <dbReference type="Google" id="ProtNLM"/>
    </source>
</evidence>
<reference evidence="1" key="1">
    <citation type="submission" date="2018-05" db="EMBL/GenBank/DDBJ databases">
        <authorList>
            <person name="Lanie J.A."/>
            <person name="Ng W.-L."/>
            <person name="Kazmierczak K.M."/>
            <person name="Andrzejewski T.M."/>
            <person name="Davidsen T.M."/>
            <person name="Wayne K.J."/>
            <person name="Tettelin H."/>
            <person name="Glass J.I."/>
            <person name="Rusch D."/>
            <person name="Podicherti R."/>
            <person name="Tsui H.-C.T."/>
            <person name="Winkler M.E."/>
        </authorList>
    </citation>
    <scope>NUCLEOTIDE SEQUENCE</scope>
</reference>
<dbReference type="AlphaFoldDB" id="A0A382PHB9"/>
<gene>
    <name evidence="1" type="ORF">METZ01_LOCUS325480</name>
</gene>
<accession>A0A382PHB9</accession>
<name>A0A382PHB9_9ZZZZ</name>
<protein>
    <recommendedName>
        <fullName evidence="2">Restriction endonuclease type IV Mrr domain-containing protein</fullName>
    </recommendedName>
</protein>
<dbReference type="EMBL" id="UINC01107331">
    <property type="protein sequence ID" value="SVC72626.1"/>
    <property type="molecule type" value="Genomic_DNA"/>
</dbReference>
<proteinExistence type="predicted"/>
<sequence>MNIFNISPQTKRENKQYWGRELGMCWQMIVTEVCKSSNIFEGPLKDGANEPCDLRMGNFAIDTKYRLGSGDSGTLKKFKHYGSLLKKRGYKPILLLLREDNLSSAITACRKGGWEVYMGEKSFEFIKKVSGINIKKHLIEKSKTFIVDRIMK</sequence>
<organism evidence="1">
    <name type="scientific">marine metagenome</name>
    <dbReference type="NCBI Taxonomy" id="408172"/>
    <lineage>
        <taxon>unclassified sequences</taxon>
        <taxon>metagenomes</taxon>
        <taxon>ecological metagenomes</taxon>
    </lineage>
</organism>
<evidence type="ECO:0000313" key="1">
    <source>
        <dbReference type="EMBL" id="SVC72626.1"/>
    </source>
</evidence>